<organism evidence="1 2">
    <name type="scientific">Vaccinium darrowii</name>
    <dbReference type="NCBI Taxonomy" id="229202"/>
    <lineage>
        <taxon>Eukaryota</taxon>
        <taxon>Viridiplantae</taxon>
        <taxon>Streptophyta</taxon>
        <taxon>Embryophyta</taxon>
        <taxon>Tracheophyta</taxon>
        <taxon>Spermatophyta</taxon>
        <taxon>Magnoliopsida</taxon>
        <taxon>eudicotyledons</taxon>
        <taxon>Gunneridae</taxon>
        <taxon>Pentapetalae</taxon>
        <taxon>asterids</taxon>
        <taxon>Ericales</taxon>
        <taxon>Ericaceae</taxon>
        <taxon>Vaccinioideae</taxon>
        <taxon>Vaccinieae</taxon>
        <taxon>Vaccinium</taxon>
    </lineage>
</organism>
<gene>
    <name evidence="1" type="ORF">Vadar_023938</name>
</gene>
<reference evidence="1 2" key="1">
    <citation type="journal article" date="2021" name="Hortic Res">
        <title>High-quality reference genome and annotation aids understanding of berry development for evergreen blueberry (Vaccinium darrowii).</title>
        <authorList>
            <person name="Yu J."/>
            <person name="Hulse-Kemp A.M."/>
            <person name="Babiker E."/>
            <person name="Staton M."/>
        </authorList>
    </citation>
    <scope>NUCLEOTIDE SEQUENCE [LARGE SCALE GENOMIC DNA]</scope>
    <source>
        <strain evidence="2">cv. NJ 8807/NJ 8810</strain>
        <tissue evidence="1">Young leaf</tissue>
    </source>
</reference>
<evidence type="ECO:0000313" key="2">
    <source>
        <dbReference type="Proteomes" id="UP000828048"/>
    </source>
</evidence>
<dbReference type="Proteomes" id="UP000828048">
    <property type="component" value="Chromosome 5"/>
</dbReference>
<dbReference type="EMBL" id="CM037155">
    <property type="protein sequence ID" value="KAH7847265.1"/>
    <property type="molecule type" value="Genomic_DNA"/>
</dbReference>
<name>A0ACB7Y2P5_9ERIC</name>
<keyword evidence="2" id="KW-1185">Reference proteome</keyword>
<comment type="caution">
    <text evidence="1">The sequence shown here is derived from an EMBL/GenBank/DDBJ whole genome shotgun (WGS) entry which is preliminary data.</text>
</comment>
<proteinExistence type="predicted"/>
<accession>A0ACB7Y2P5</accession>
<evidence type="ECO:0000313" key="1">
    <source>
        <dbReference type="EMBL" id="KAH7847265.1"/>
    </source>
</evidence>
<sequence>MSAEVSGGGGVSDGGSARSLSEITEEAAVSFGLDLVAAAKRNLRYHELWMPLISDLTVGPTPPMVLPPVDIEWIWFCHTLNPANYAHYCESRFSKLIGKPAIFNDGNEEYALIRCRDIWIHKYPSEPFENELTSDDSIPFVTNEDLLSQVSKQRNLYSKLSAPYMLETVYLIAARQQYKRFLYIMQTLSDSCTRLVPATDILLMWVSHQSYPTVYAADVKEMEVDMGKVVAVWEEVKEEEVKPPVYWEVVDDDVNTRYKSMLPRFLLEVCVYVKLDSKTKGMQGKTLRELLHLRMVRCHKELKIDKQISSFPLGSWQKAWHLYCEFGTRGVVLELRDRGGRCFEGSTMKDMGTFHWNDLL</sequence>
<protein>
    <submittedName>
        <fullName evidence="1">Uncharacterized protein</fullName>
    </submittedName>
</protein>